<evidence type="ECO:0000313" key="2">
    <source>
        <dbReference type="Proteomes" id="UP001152872"/>
    </source>
</evidence>
<dbReference type="RefSeq" id="WP_040688128.1">
    <property type="nucleotide sequence ID" value="NZ_VBTY01000074.1"/>
</dbReference>
<dbReference type="EMBL" id="VBTY01000074">
    <property type="protein sequence ID" value="MDG3494986.1"/>
    <property type="molecule type" value="Genomic_DNA"/>
</dbReference>
<dbReference type="AlphaFoldDB" id="A0A9X4RHW5"/>
<reference evidence="1" key="1">
    <citation type="submission" date="2019-05" db="EMBL/GenBank/DDBJ databases">
        <title>Whole genome sequencing of Pseudanabaena catenata USMAC16.</title>
        <authorList>
            <person name="Khan Z."/>
            <person name="Omar W.M."/>
            <person name="Convey P."/>
            <person name="Merican F."/>
            <person name="Najimudin N."/>
        </authorList>
    </citation>
    <scope>NUCLEOTIDE SEQUENCE</scope>
    <source>
        <strain evidence="1">USMAC16</strain>
    </source>
</reference>
<proteinExistence type="predicted"/>
<comment type="caution">
    <text evidence="1">The sequence shown here is derived from an EMBL/GenBank/DDBJ whole genome shotgun (WGS) entry which is preliminary data.</text>
</comment>
<name>A0A9X4RHW5_9CYAN</name>
<evidence type="ECO:0000313" key="1">
    <source>
        <dbReference type="EMBL" id="MDG3494986.1"/>
    </source>
</evidence>
<sequence length="91" mass="10227">MSKTMKPLGYYSLQFSPETEQGIDSLNHKEAAVLMSITADDVYNEYQGDEDRNAIDPKILNDCDSLSIAQKISLIKALCDRIELKLMEVAK</sequence>
<organism evidence="1 2">
    <name type="scientific">Pseudanabaena catenata USMAC16</name>
    <dbReference type="NCBI Taxonomy" id="1855837"/>
    <lineage>
        <taxon>Bacteria</taxon>
        <taxon>Bacillati</taxon>
        <taxon>Cyanobacteriota</taxon>
        <taxon>Cyanophyceae</taxon>
        <taxon>Pseudanabaenales</taxon>
        <taxon>Pseudanabaenaceae</taxon>
        <taxon>Pseudanabaena</taxon>
    </lineage>
</organism>
<protein>
    <submittedName>
        <fullName evidence="1">Uncharacterized protein</fullName>
    </submittedName>
</protein>
<dbReference type="Proteomes" id="UP001152872">
    <property type="component" value="Unassembled WGS sequence"/>
</dbReference>
<gene>
    <name evidence="1" type="ORF">FEV09_10500</name>
</gene>
<keyword evidence="2" id="KW-1185">Reference proteome</keyword>
<accession>A0A9X4RHW5</accession>